<dbReference type="AlphaFoldDB" id="A0A835R910"/>
<sequence length="177" mass="19811">MSSVCKSAVSCVDARLPLRSSYVNLHKWAESDAEFVRSVASGFDPVDVDGRRLGQRPNPRVVDSYSCRQMYLRSYTFSKKETVHEKTMKYFERMKEKAAELTFTHHQRRESGGSFSSLTSQGSSNDKKSIPMGNTKEKNKKKDCSIFYTIFRSLLLCTTSVDVADAGGGHNALQFGG</sequence>
<keyword evidence="3" id="KW-1185">Reference proteome</keyword>
<organism evidence="2 3">
    <name type="scientific">Vanilla planifolia</name>
    <name type="common">Vanilla</name>
    <dbReference type="NCBI Taxonomy" id="51239"/>
    <lineage>
        <taxon>Eukaryota</taxon>
        <taxon>Viridiplantae</taxon>
        <taxon>Streptophyta</taxon>
        <taxon>Embryophyta</taxon>
        <taxon>Tracheophyta</taxon>
        <taxon>Spermatophyta</taxon>
        <taxon>Magnoliopsida</taxon>
        <taxon>Liliopsida</taxon>
        <taxon>Asparagales</taxon>
        <taxon>Orchidaceae</taxon>
        <taxon>Vanilloideae</taxon>
        <taxon>Vanilleae</taxon>
        <taxon>Vanilla</taxon>
    </lineage>
</organism>
<dbReference type="PANTHER" id="PTHR35304">
    <property type="entry name" value="OS05G0120300 PROTEIN-RELATED"/>
    <property type="match status" value="1"/>
</dbReference>
<reference evidence="2 3" key="1">
    <citation type="journal article" date="2020" name="Nat. Food">
        <title>A phased Vanilla planifolia genome enables genetic improvement of flavour and production.</title>
        <authorList>
            <person name="Hasing T."/>
            <person name="Tang H."/>
            <person name="Brym M."/>
            <person name="Khazi F."/>
            <person name="Huang T."/>
            <person name="Chambers A.H."/>
        </authorList>
    </citation>
    <scope>NUCLEOTIDE SEQUENCE [LARGE SCALE GENOMIC DNA]</scope>
    <source>
        <tissue evidence="2">Leaf</tissue>
    </source>
</reference>
<evidence type="ECO:0000313" key="2">
    <source>
        <dbReference type="EMBL" id="KAG0481602.1"/>
    </source>
</evidence>
<dbReference type="EMBL" id="JADCNL010000005">
    <property type="protein sequence ID" value="KAG0481602.1"/>
    <property type="molecule type" value="Genomic_DNA"/>
</dbReference>
<dbReference type="PANTHER" id="PTHR35304:SF1">
    <property type="entry name" value="OS05G0120300 PROTEIN"/>
    <property type="match status" value="1"/>
</dbReference>
<comment type="caution">
    <text evidence="2">The sequence shown here is derived from an EMBL/GenBank/DDBJ whole genome shotgun (WGS) entry which is preliminary data.</text>
</comment>
<evidence type="ECO:0000313" key="3">
    <source>
        <dbReference type="Proteomes" id="UP000636800"/>
    </source>
</evidence>
<dbReference type="Proteomes" id="UP000636800">
    <property type="component" value="Chromosome 5"/>
</dbReference>
<name>A0A835R910_VANPL</name>
<accession>A0A835R910</accession>
<gene>
    <name evidence="2" type="ORF">HPP92_012460</name>
</gene>
<feature type="compositionally biased region" description="Basic and acidic residues" evidence="1">
    <location>
        <begin position="125"/>
        <end position="138"/>
    </location>
</feature>
<proteinExistence type="predicted"/>
<evidence type="ECO:0000256" key="1">
    <source>
        <dbReference type="SAM" id="MobiDB-lite"/>
    </source>
</evidence>
<feature type="compositionally biased region" description="Low complexity" evidence="1">
    <location>
        <begin position="112"/>
        <end position="124"/>
    </location>
</feature>
<protein>
    <submittedName>
        <fullName evidence="2">Uncharacterized protein</fullName>
    </submittedName>
</protein>
<dbReference type="OrthoDB" id="1080584at2759"/>
<feature type="region of interest" description="Disordered" evidence="1">
    <location>
        <begin position="103"/>
        <end position="138"/>
    </location>
</feature>